<reference evidence="2 3" key="1">
    <citation type="submission" date="2022-11" db="EMBL/GenBank/DDBJ databases">
        <title>Minimal conservation of predation-associated metabolite biosynthetic gene clusters underscores biosynthetic potential of Myxococcota including descriptions for ten novel species: Archangium lansinium sp. nov., Myxococcus landrumus sp. nov., Nannocystis bai.</title>
        <authorList>
            <person name="Ahearne A."/>
            <person name="Stevens C."/>
            <person name="Dowd S."/>
        </authorList>
    </citation>
    <scope>NUCLEOTIDE SEQUENCE [LARGE SCALE GENOMIC DNA]</scope>
    <source>
        <strain evidence="2 3">NCELM</strain>
    </source>
</reference>
<comment type="caution">
    <text evidence="2">The sequence shown here is derived from an EMBL/GenBank/DDBJ whole genome shotgun (WGS) entry which is preliminary data.</text>
</comment>
<accession>A0ABT5BGV2</accession>
<feature type="compositionally biased region" description="Low complexity" evidence="1">
    <location>
        <begin position="29"/>
        <end position="39"/>
    </location>
</feature>
<gene>
    <name evidence="2" type="ORF">POL58_34590</name>
</gene>
<keyword evidence="3" id="KW-1185">Reference proteome</keyword>
<proteinExistence type="predicted"/>
<evidence type="ECO:0000313" key="3">
    <source>
        <dbReference type="Proteomes" id="UP001217838"/>
    </source>
</evidence>
<evidence type="ECO:0000256" key="1">
    <source>
        <dbReference type="SAM" id="MobiDB-lite"/>
    </source>
</evidence>
<organism evidence="2 3">
    <name type="scientific">Nannocystis radixulma</name>
    <dbReference type="NCBI Taxonomy" id="2995305"/>
    <lineage>
        <taxon>Bacteria</taxon>
        <taxon>Pseudomonadati</taxon>
        <taxon>Myxococcota</taxon>
        <taxon>Polyangia</taxon>
        <taxon>Nannocystales</taxon>
        <taxon>Nannocystaceae</taxon>
        <taxon>Nannocystis</taxon>
    </lineage>
</organism>
<feature type="compositionally biased region" description="Gly residues" evidence="1">
    <location>
        <begin position="56"/>
        <end position="70"/>
    </location>
</feature>
<dbReference type="Proteomes" id="UP001217838">
    <property type="component" value="Unassembled WGS sequence"/>
</dbReference>
<dbReference type="RefSeq" id="WP_272005167.1">
    <property type="nucleotide sequence ID" value="NZ_JAQNDN010000020.1"/>
</dbReference>
<feature type="region of interest" description="Disordered" evidence="1">
    <location>
        <begin position="23"/>
        <end position="71"/>
    </location>
</feature>
<sequence length="291" mass="30138">MRSSVAFVLSFLALDLACKDDSDPLASAGPTSIGPSSNPGGSGDEPPDDEPTTGGTSMGGSTGSETGGMSGTPRDWCQRYLECLAVTDPNALPDAQDGFGPDSDCWTGSAADAELCLTACITGIEQYQPLAPDEPACFRCNDTGECDPADEADCVDHRCVPRCGNGVIDEGEVCDLSFVCDECKTDAFCSPLNDAGCVDGEKCILPDNGDITSCVPESDADPGVGGSCDSFASCGQNLYCVFQSYIPESTCDGCCAPFCDVNAEDPCPEGFCYLIPFNGIPPLDYLGVCLL</sequence>
<evidence type="ECO:0000313" key="2">
    <source>
        <dbReference type="EMBL" id="MDC0672933.1"/>
    </source>
</evidence>
<name>A0ABT5BGV2_9BACT</name>
<protein>
    <submittedName>
        <fullName evidence="2">Uncharacterized protein</fullName>
    </submittedName>
</protein>
<dbReference type="EMBL" id="JAQNDN010000020">
    <property type="protein sequence ID" value="MDC0672933.1"/>
    <property type="molecule type" value="Genomic_DNA"/>
</dbReference>